<dbReference type="KEGG" id="jre:109007434"/>
<evidence type="ECO:0000313" key="2">
    <source>
        <dbReference type="RefSeq" id="XP_018842655.2"/>
    </source>
</evidence>
<keyword evidence="1" id="KW-1185">Reference proteome</keyword>
<accession>A0A2I4GFI6</accession>
<sequence length="125" mass="14398">MPPDAQASHLIIRLLPITVERERERGMRMEGVDMEAKERSKVVIRCAKAALLLSAIKSFPNRSLNCEEYNRFEEDEMLRRKIGELKIALVRERLKTKRIKLCGLMEVVLQIALVLSLSTFFLTLA</sequence>
<protein>
    <submittedName>
        <fullName evidence="2">Uncharacterized protein LOC109007434</fullName>
    </submittedName>
</protein>
<organism evidence="1 2">
    <name type="scientific">Juglans regia</name>
    <name type="common">English walnut</name>
    <dbReference type="NCBI Taxonomy" id="51240"/>
    <lineage>
        <taxon>Eukaryota</taxon>
        <taxon>Viridiplantae</taxon>
        <taxon>Streptophyta</taxon>
        <taxon>Embryophyta</taxon>
        <taxon>Tracheophyta</taxon>
        <taxon>Spermatophyta</taxon>
        <taxon>Magnoliopsida</taxon>
        <taxon>eudicotyledons</taxon>
        <taxon>Gunneridae</taxon>
        <taxon>Pentapetalae</taxon>
        <taxon>rosids</taxon>
        <taxon>fabids</taxon>
        <taxon>Fagales</taxon>
        <taxon>Juglandaceae</taxon>
        <taxon>Juglans</taxon>
    </lineage>
</organism>
<name>A0A2I4GFI6_JUGRE</name>
<proteinExistence type="predicted"/>
<dbReference type="Gramene" id="Jr08_06140_p1">
    <property type="protein sequence ID" value="cds.Jr08_06140_p1"/>
    <property type="gene ID" value="Jr08_06140"/>
</dbReference>
<dbReference type="GeneID" id="109007434"/>
<dbReference type="Proteomes" id="UP000235220">
    <property type="component" value="Chromosome 8"/>
</dbReference>
<evidence type="ECO:0000313" key="1">
    <source>
        <dbReference type="Proteomes" id="UP000235220"/>
    </source>
</evidence>
<dbReference type="AlphaFoldDB" id="A0A2I4GFI6"/>
<dbReference type="OrthoDB" id="1304155at2759"/>
<reference evidence="2" key="1">
    <citation type="submission" date="2025-08" db="UniProtKB">
        <authorList>
            <consortium name="RefSeq"/>
        </authorList>
    </citation>
    <scope>IDENTIFICATION</scope>
    <source>
        <tissue evidence="2">Leaves</tissue>
    </source>
</reference>
<dbReference type="RefSeq" id="XP_018842655.2">
    <property type="nucleotide sequence ID" value="XM_018987110.2"/>
</dbReference>
<gene>
    <name evidence="2" type="primary">LOC109007434</name>
</gene>